<proteinExistence type="predicted"/>
<protein>
    <submittedName>
        <fullName evidence="1">Uncharacterized protein</fullName>
    </submittedName>
</protein>
<reference evidence="1 2" key="1">
    <citation type="submission" date="2020-02" db="EMBL/GenBank/DDBJ databases">
        <title>Whole-genome analyses of novel actinobacteria.</title>
        <authorList>
            <person name="Sahin N."/>
        </authorList>
    </citation>
    <scope>NUCLEOTIDE SEQUENCE [LARGE SCALE GENOMIC DNA]</scope>
    <source>
        <strain evidence="1 2">A7024</strain>
    </source>
</reference>
<comment type="caution">
    <text evidence="1">The sequence shown here is derived from an EMBL/GenBank/DDBJ whole genome shotgun (WGS) entry which is preliminary data.</text>
</comment>
<dbReference type="AlphaFoldDB" id="A0A6G4U877"/>
<keyword evidence="2" id="KW-1185">Reference proteome</keyword>
<accession>A0A6G4U877</accession>
<name>A0A6G4U877_9ACTN</name>
<dbReference type="EMBL" id="JAAKZV010000205">
    <property type="protein sequence ID" value="NGN68445.1"/>
    <property type="molecule type" value="Genomic_DNA"/>
</dbReference>
<gene>
    <name evidence="1" type="ORF">G5C51_31680</name>
</gene>
<evidence type="ECO:0000313" key="2">
    <source>
        <dbReference type="Proteomes" id="UP000481583"/>
    </source>
</evidence>
<organism evidence="1 2">
    <name type="scientific">Streptomyces coryli</name>
    <dbReference type="NCBI Taxonomy" id="1128680"/>
    <lineage>
        <taxon>Bacteria</taxon>
        <taxon>Bacillati</taxon>
        <taxon>Actinomycetota</taxon>
        <taxon>Actinomycetes</taxon>
        <taxon>Kitasatosporales</taxon>
        <taxon>Streptomycetaceae</taxon>
        <taxon>Streptomyces</taxon>
    </lineage>
</organism>
<dbReference type="Proteomes" id="UP000481583">
    <property type="component" value="Unassembled WGS sequence"/>
</dbReference>
<evidence type="ECO:0000313" key="1">
    <source>
        <dbReference type="EMBL" id="NGN68445.1"/>
    </source>
</evidence>
<sequence length="140" mass="15739">MHWTKADAAQRDQLARTVAGFDGLHIVAVGAPVRPRRQERARAHCLHRLVYELHSFGVEHLVMESRDAVLNARDIVTVQHARYTLPKDARFRVDHLVGAADPLLWVPDVVAGAVRAEKLGDARYRDILGERVVDFPVHVS</sequence>